<dbReference type="Proteomes" id="UP001218188">
    <property type="component" value="Unassembled WGS sequence"/>
</dbReference>
<gene>
    <name evidence="2" type="ORF">C8F04DRAFT_1397146</name>
</gene>
<evidence type="ECO:0000313" key="3">
    <source>
        <dbReference type="Proteomes" id="UP001218188"/>
    </source>
</evidence>
<dbReference type="EMBL" id="JARJCM010000080">
    <property type="protein sequence ID" value="KAJ7031635.1"/>
    <property type="molecule type" value="Genomic_DNA"/>
</dbReference>
<evidence type="ECO:0000256" key="1">
    <source>
        <dbReference type="SAM" id="SignalP"/>
    </source>
</evidence>
<dbReference type="AlphaFoldDB" id="A0AAD6SQ78"/>
<evidence type="ECO:0000313" key="2">
    <source>
        <dbReference type="EMBL" id="KAJ7031635.1"/>
    </source>
</evidence>
<organism evidence="2 3">
    <name type="scientific">Mycena alexandri</name>
    <dbReference type="NCBI Taxonomy" id="1745969"/>
    <lineage>
        <taxon>Eukaryota</taxon>
        <taxon>Fungi</taxon>
        <taxon>Dikarya</taxon>
        <taxon>Basidiomycota</taxon>
        <taxon>Agaricomycotina</taxon>
        <taxon>Agaricomycetes</taxon>
        <taxon>Agaricomycetidae</taxon>
        <taxon>Agaricales</taxon>
        <taxon>Marasmiineae</taxon>
        <taxon>Mycenaceae</taxon>
        <taxon>Mycena</taxon>
    </lineage>
</organism>
<sequence>MSAKSTALLFPVSSSRSRNALFTTVILLTLITAALAAPNGLVNAKAPAIDTLLPRTAGAIGLGVVCTGVNFTGSCVEFVSAPFDAAHSPGGCAASGAPFVESVSSARGVIDGYTCFLFSEANCQGTRFVISGQIPNAVESV</sequence>
<reference evidence="2" key="1">
    <citation type="submission" date="2023-03" db="EMBL/GenBank/DDBJ databases">
        <title>Massive genome expansion in bonnet fungi (Mycena s.s.) driven by repeated elements and novel gene families across ecological guilds.</title>
        <authorList>
            <consortium name="Lawrence Berkeley National Laboratory"/>
            <person name="Harder C.B."/>
            <person name="Miyauchi S."/>
            <person name="Viragh M."/>
            <person name="Kuo A."/>
            <person name="Thoen E."/>
            <person name="Andreopoulos B."/>
            <person name="Lu D."/>
            <person name="Skrede I."/>
            <person name="Drula E."/>
            <person name="Henrissat B."/>
            <person name="Morin E."/>
            <person name="Kohler A."/>
            <person name="Barry K."/>
            <person name="LaButti K."/>
            <person name="Morin E."/>
            <person name="Salamov A."/>
            <person name="Lipzen A."/>
            <person name="Mereny Z."/>
            <person name="Hegedus B."/>
            <person name="Baldrian P."/>
            <person name="Stursova M."/>
            <person name="Weitz H."/>
            <person name="Taylor A."/>
            <person name="Grigoriev I.V."/>
            <person name="Nagy L.G."/>
            <person name="Martin F."/>
            <person name="Kauserud H."/>
        </authorList>
    </citation>
    <scope>NUCLEOTIDE SEQUENCE</scope>
    <source>
        <strain evidence="2">CBHHK200</strain>
    </source>
</reference>
<feature type="chain" id="PRO_5042017264" evidence="1">
    <location>
        <begin position="37"/>
        <end position="141"/>
    </location>
</feature>
<protein>
    <submittedName>
        <fullName evidence="2">Uncharacterized protein</fullName>
    </submittedName>
</protein>
<name>A0AAD6SQ78_9AGAR</name>
<accession>A0AAD6SQ78</accession>
<feature type="signal peptide" evidence="1">
    <location>
        <begin position="1"/>
        <end position="36"/>
    </location>
</feature>
<keyword evidence="3" id="KW-1185">Reference proteome</keyword>
<comment type="caution">
    <text evidence="2">The sequence shown here is derived from an EMBL/GenBank/DDBJ whole genome shotgun (WGS) entry which is preliminary data.</text>
</comment>
<keyword evidence="1" id="KW-0732">Signal</keyword>
<proteinExistence type="predicted"/>